<feature type="region of interest" description="Disordered" evidence="3">
    <location>
        <begin position="514"/>
        <end position="535"/>
    </location>
</feature>
<evidence type="ECO:0000313" key="5">
    <source>
        <dbReference type="EMBL" id="ODN75313.1"/>
    </source>
</evidence>
<dbReference type="InterPro" id="IPR001138">
    <property type="entry name" value="Zn2Cys6_DnaBD"/>
</dbReference>
<dbReference type="EMBL" id="AWGJ01000010">
    <property type="protein sequence ID" value="ODN75313.1"/>
    <property type="molecule type" value="Genomic_DNA"/>
</dbReference>
<keyword evidence="2" id="KW-0539">Nucleus</keyword>
<proteinExistence type="predicted"/>
<evidence type="ECO:0000259" key="4">
    <source>
        <dbReference type="PROSITE" id="PS50048"/>
    </source>
</evidence>
<dbReference type="PANTHER" id="PTHR47431">
    <property type="entry name" value="ZN(II)2CYS6 TRANSCRIPTION FACTOR (EUROFUNG)-RELATED"/>
    <property type="match status" value="1"/>
</dbReference>
<dbReference type="CDD" id="cd12148">
    <property type="entry name" value="fungal_TF_MHR"/>
    <property type="match status" value="1"/>
</dbReference>
<dbReference type="AlphaFoldDB" id="A0A1E3HG25"/>
<keyword evidence="6" id="KW-1185">Reference proteome</keyword>
<dbReference type="Pfam" id="PF04082">
    <property type="entry name" value="Fungal_trans"/>
    <property type="match status" value="1"/>
</dbReference>
<name>A0A1E3HG25_9TREE</name>
<dbReference type="GO" id="GO:0006351">
    <property type="term" value="P:DNA-templated transcription"/>
    <property type="evidence" value="ECO:0007669"/>
    <property type="project" value="InterPro"/>
</dbReference>
<dbReference type="STRING" id="1295533.A0A1E3HG25"/>
<dbReference type="RefSeq" id="XP_018990963.1">
    <property type="nucleotide sequence ID" value="XM_019140988.1"/>
</dbReference>
<organism evidence="5 6">
    <name type="scientific">Cryptococcus amylolentus CBS 6039</name>
    <dbReference type="NCBI Taxonomy" id="1295533"/>
    <lineage>
        <taxon>Eukaryota</taxon>
        <taxon>Fungi</taxon>
        <taxon>Dikarya</taxon>
        <taxon>Basidiomycota</taxon>
        <taxon>Agaricomycotina</taxon>
        <taxon>Tremellomycetes</taxon>
        <taxon>Tremellales</taxon>
        <taxon>Cryptococcaceae</taxon>
        <taxon>Cryptococcus</taxon>
    </lineage>
</organism>
<dbReference type="Gene3D" id="4.10.240.10">
    <property type="entry name" value="Zn(2)-C6 fungal-type DNA-binding domain"/>
    <property type="match status" value="1"/>
</dbReference>
<sequence length="679" mass="75314">MPKADTDHGKEGPVKAACLSCRQKKQKCDGKLPICTQCINKHTECQYVKSRRGGARPRRKQPPKPLNDYLQRLDNLVFAPALHDFKHVVIPHTEAPQDRVLHYGTPRLILEKHYQEIHPYIPVMPPRKYLSQLESALLPQSPFLLAAQTILALVPHPNDPDPSSPISKQLREGASAAYSQECLQLIDAMAASGQPHIECVQALIMLGVWEWSSSGSVERSRARHKQAIDMSFVLRLHETDRESYGYVAPDDFSWEKDRARRTWWGLYNSQIIGSVVTGNIPLLSLDEEYYVHFPTVDSQVFSWAIYNGILRKCAKIFAVICSLYMPQLSPTGVSPENSEALKQKLVESEAELRNGLQQAELTEMVECRSGEEEEALRNLQLSARLALAVILIHIHRHQAFPEVSIFSRQVCGLPSFNDTPAATQEKPAAMPGTWPGAMDTSYSDQDHMQTGFTSESVYDPEVSHAHISPYYSPPWSTGSLAQTTLFMPLDQTPSFDSSPPPLVGTAGRSVSGTSVASSVLPSPLQQHESPRSPQLDIFPPGTSLVQCATAAQTIVRLETYHRETMKVLWNGQSPKWMPYCACGLVTGAYAFLLLALAAQAESEFSDEQNAQVQGLLEHVKTLLAGLDYYGIMWSGIKAMAGMSFNLYMRIDVDEGVRRCEGFVGSSSGAMCEYGGGRHQ</sequence>
<dbReference type="Proteomes" id="UP000094065">
    <property type="component" value="Unassembled WGS sequence"/>
</dbReference>
<feature type="compositionally biased region" description="Polar residues" evidence="3">
    <location>
        <begin position="514"/>
        <end position="527"/>
    </location>
</feature>
<dbReference type="Pfam" id="PF00172">
    <property type="entry name" value="Zn_clus"/>
    <property type="match status" value="1"/>
</dbReference>
<dbReference type="GO" id="GO:0000981">
    <property type="term" value="F:DNA-binding transcription factor activity, RNA polymerase II-specific"/>
    <property type="evidence" value="ECO:0007669"/>
    <property type="project" value="InterPro"/>
</dbReference>
<accession>A0A1E3HG25</accession>
<feature type="domain" description="Zn(2)-C6 fungal-type" evidence="4">
    <location>
        <begin position="17"/>
        <end position="47"/>
    </location>
</feature>
<dbReference type="PANTHER" id="PTHR47431:SF1">
    <property type="entry name" value="ZN(II)2CYS6 TRANSCRIPTION FACTOR (EUROFUNG)"/>
    <property type="match status" value="1"/>
</dbReference>
<dbReference type="SUPFAM" id="SSF57701">
    <property type="entry name" value="Zn2/Cys6 DNA-binding domain"/>
    <property type="match status" value="1"/>
</dbReference>
<dbReference type="GeneID" id="30157803"/>
<protein>
    <recommendedName>
        <fullName evidence="4">Zn(2)-C6 fungal-type domain-containing protein</fullName>
    </recommendedName>
</protein>
<dbReference type="PROSITE" id="PS00463">
    <property type="entry name" value="ZN2_CY6_FUNGAL_1"/>
    <property type="match status" value="1"/>
</dbReference>
<dbReference type="CDD" id="cd00067">
    <property type="entry name" value="GAL4"/>
    <property type="match status" value="1"/>
</dbReference>
<dbReference type="SMART" id="SM00066">
    <property type="entry name" value="GAL4"/>
    <property type="match status" value="1"/>
</dbReference>
<dbReference type="InterPro" id="IPR036864">
    <property type="entry name" value="Zn2-C6_fun-type_DNA-bd_sf"/>
</dbReference>
<gene>
    <name evidence="5" type="ORF">L202_06494</name>
</gene>
<evidence type="ECO:0000256" key="2">
    <source>
        <dbReference type="ARBA" id="ARBA00023242"/>
    </source>
</evidence>
<keyword evidence="1" id="KW-0479">Metal-binding</keyword>
<dbReference type="PROSITE" id="PS50048">
    <property type="entry name" value="ZN2_CY6_FUNGAL_2"/>
    <property type="match status" value="1"/>
</dbReference>
<evidence type="ECO:0000256" key="1">
    <source>
        <dbReference type="ARBA" id="ARBA00022723"/>
    </source>
</evidence>
<comment type="caution">
    <text evidence="5">The sequence shown here is derived from an EMBL/GenBank/DDBJ whole genome shotgun (WGS) entry which is preliminary data.</text>
</comment>
<reference evidence="5 6" key="1">
    <citation type="submission" date="2016-06" db="EMBL/GenBank/DDBJ databases">
        <title>Evolution of pathogenesis and genome organization in the Tremellales.</title>
        <authorList>
            <person name="Cuomo C."/>
            <person name="Litvintseva A."/>
            <person name="Heitman J."/>
            <person name="Chen Y."/>
            <person name="Sun S."/>
            <person name="Springer D."/>
            <person name="Dromer F."/>
            <person name="Young S."/>
            <person name="Zeng Q."/>
            <person name="Chapman S."/>
            <person name="Gujja S."/>
            <person name="Saif S."/>
            <person name="Birren B."/>
        </authorList>
    </citation>
    <scope>NUCLEOTIDE SEQUENCE [LARGE SCALE GENOMIC DNA]</scope>
    <source>
        <strain evidence="5 6">CBS 6039</strain>
    </source>
</reference>
<dbReference type="InterPro" id="IPR007219">
    <property type="entry name" value="XnlR_reg_dom"/>
</dbReference>
<dbReference type="OrthoDB" id="39175at2759"/>
<dbReference type="GO" id="GO:0008270">
    <property type="term" value="F:zinc ion binding"/>
    <property type="evidence" value="ECO:0007669"/>
    <property type="project" value="InterPro"/>
</dbReference>
<dbReference type="GO" id="GO:0003677">
    <property type="term" value="F:DNA binding"/>
    <property type="evidence" value="ECO:0007669"/>
    <property type="project" value="InterPro"/>
</dbReference>
<evidence type="ECO:0000313" key="6">
    <source>
        <dbReference type="Proteomes" id="UP000094065"/>
    </source>
</evidence>
<evidence type="ECO:0000256" key="3">
    <source>
        <dbReference type="SAM" id="MobiDB-lite"/>
    </source>
</evidence>